<dbReference type="EMBL" id="CP049811">
    <property type="protein sequence ID" value="QIK40993.1"/>
    <property type="molecule type" value="Genomic_DNA"/>
</dbReference>
<dbReference type="AlphaFoldDB" id="A0A6G7VLL7"/>
<dbReference type="RefSeq" id="WP_166191039.1">
    <property type="nucleotide sequence ID" value="NZ_CP049811.1"/>
</dbReference>
<keyword evidence="1" id="KW-0472">Membrane</keyword>
<dbReference type="InterPro" id="IPR038330">
    <property type="entry name" value="TspO/MBR-related_sf"/>
</dbReference>
<protein>
    <recommendedName>
        <fullName evidence="4">TspO/MBR related protein</fullName>
    </recommendedName>
</protein>
<proteinExistence type="predicted"/>
<name>A0A6G7VLL7_9RHOB</name>
<gene>
    <name evidence="2" type="ORF">G8E03_09550</name>
</gene>
<feature type="transmembrane region" description="Helical" evidence="1">
    <location>
        <begin position="45"/>
        <end position="64"/>
    </location>
</feature>
<dbReference type="KEGG" id="mon:G8E03_09550"/>
<keyword evidence="1" id="KW-0812">Transmembrane</keyword>
<dbReference type="Proteomes" id="UP000500791">
    <property type="component" value="Chromosome"/>
</dbReference>
<feature type="transmembrane region" description="Helical" evidence="1">
    <location>
        <begin position="208"/>
        <end position="227"/>
    </location>
</feature>
<evidence type="ECO:0000313" key="2">
    <source>
        <dbReference type="EMBL" id="QIK40993.1"/>
    </source>
</evidence>
<evidence type="ECO:0000313" key="3">
    <source>
        <dbReference type="Proteomes" id="UP000500791"/>
    </source>
</evidence>
<sequence length="232" mass="24926">MRFLILFLAVAFAAMPFFIRFNGFEPSLYPIPQEDPAIQPAGWAFSIWGVIYVALIVHAVFGVLRADDPAWSNKKFPLTISLAIGVIWLPVAGYSPVWATLLILIMLFGALLALFFGLKAHEPWRMDLPLGLYAGWLTAASFVSLGLLTAGYGLIFGDVGWARVLLPAAVLFAAAIQWNLGFVPGYGAAVIWALIGVVAQAASPHPDVAILAGMGIVVLGGVLLATYRRKMA</sequence>
<accession>A0A6G7VLL7</accession>
<feature type="transmembrane region" description="Helical" evidence="1">
    <location>
        <begin position="161"/>
        <end position="178"/>
    </location>
</feature>
<evidence type="ECO:0008006" key="4">
    <source>
        <dbReference type="Google" id="ProtNLM"/>
    </source>
</evidence>
<keyword evidence="1" id="KW-1133">Transmembrane helix</keyword>
<feature type="transmembrane region" description="Helical" evidence="1">
    <location>
        <begin position="98"/>
        <end position="118"/>
    </location>
</feature>
<dbReference type="Gene3D" id="1.20.1260.100">
    <property type="entry name" value="TspO/MBR protein"/>
    <property type="match status" value="1"/>
</dbReference>
<organism evidence="2 3">
    <name type="scientific">Pontivivens nitratireducens</name>
    <dbReference type="NCBI Taxonomy" id="2758038"/>
    <lineage>
        <taxon>Bacteria</taxon>
        <taxon>Pseudomonadati</taxon>
        <taxon>Pseudomonadota</taxon>
        <taxon>Alphaproteobacteria</taxon>
        <taxon>Rhodobacterales</taxon>
        <taxon>Paracoccaceae</taxon>
        <taxon>Pontivivens</taxon>
    </lineage>
</organism>
<feature type="transmembrane region" description="Helical" evidence="1">
    <location>
        <begin position="130"/>
        <end position="155"/>
    </location>
</feature>
<keyword evidence="3" id="KW-1185">Reference proteome</keyword>
<feature type="transmembrane region" description="Helical" evidence="1">
    <location>
        <begin position="185"/>
        <end position="202"/>
    </location>
</feature>
<evidence type="ECO:0000256" key="1">
    <source>
        <dbReference type="SAM" id="Phobius"/>
    </source>
</evidence>
<feature type="transmembrane region" description="Helical" evidence="1">
    <location>
        <begin position="76"/>
        <end position="92"/>
    </location>
</feature>
<reference evidence="2 3" key="1">
    <citation type="submission" date="2020-03" db="EMBL/GenBank/DDBJ databases">
        <title>Complete genome sequence of Monaibacterium sp. ALG8 with diverse plasmids.</title>
        <authorList>
            <person name="Sun C."/>
        </authorList>
    </citation>
    <scope>NUCLEOTIDE SEQUENCE [LARGE SCALE GENOMIC DNA]</scope>
    <source>
        <strain evidence="2 3">ALG8</strain>
    </source>
</reference>